<feature type="non-terminal residue" evidence="2">
    <location>
        <position position="220"/>
    </location>
</feature>
<organism evidence="2 3">
    <name type="scientific">Friedmanniomyces simplex</name>
    <dbReference type="NCBI Taxonomy" id="329884"/>
    <lineage>
        <taxon>Eukaryota</taxon>
        <taxon>Fungi</taxon>
        <taxon>Dikarya</taxon>
        <taxon>Ascomycota</taxon>
        <taxon>Pezizomycotina</taxon>
        <taxon>Dothideomycetes</taxon>
        <taxon>Dothideomycetidae</taxon>
        <taxon>Mycosphaerellales</taxon>
        <taxon>Teratosphaeriaceae</taxon>
        <taxon>Friedmanniomyces</taxon>
    </lineage>
</organism>
<feature type="region of interest" description="Disordered" evidence="1">
    <location>
        <begin position="22"/>
        <end position="87"/>
    </location>
</feature>
<reference evidence="2 3" key="1">
    <citation type="submission" date="2017-03" db="EMBL/GenBank/DDBJ databases">
        <title>Genomes of endolithic fungi from Antarctica.</title>
        <authorList>
            <person name="Coleine C."/>
            <person name="Masonjones S."/>
            <person name="Stajich J.E."/>
        </authorList>
    </citation>
    <scope>NUCLEOTIDE SEQUENCE [LARGE SCALE GENOMIC DNA]</scope>
    <source>
        <strain evidence="2 3">CCFEE 5184</strain>
    </source>
</reference>
<accession>A0A4U0WAU1</accession>
<protein>
    <submittedName>
        <fullName evidence="2">Uncharacterized protein</fullName>
    </submittedName>
</protein>
<evidence type="ECO:0000313" key="3">
    <source>
        <dbReference type="Proteomes" id="UP000309340"/>
    </source>
</evidence>
<dbReference type="EMBL" id="NAJQ01001390">
    <property type="protein sequence ID" value="TKA59760.1"/>
    <property type="molecule type" value="Genomic_DNA"/>
</dbReference>
<proteinExistence type="predicted"/>
<dbReference type="OrthoDB" id="10509293at2759"/>
<feature type="compositionally biased region" description="Basic and acidic residues" evidence="1">
    <location>
        <begin position="52"/>
        <end position="85"/>
    </location>
</feature>
<evidence type="ECO:0000313" key="2">
    <source>
        <dbReference type="EMBL" id="TKA59760.1"/>
    </source>
</evidence>
<dbReference type="STRING" id="329884.A0A4U0WAU1"/>
<sequence length="220" mass="24292">MSMLVWNRLLVAREQGLVKGIEDAPRDVRSPNSNPEMDLPGHPNADQKSQQHGHDSMKTLDQNQEQKHAPDRTGLNEKLPGDEGVWRNSVLGEPNEWSTALQSYALTLSSFAYPACIFWGDELILLHNEAWTEAGGKAEQGQRQRGRLSPDAFQALSSALNGGQQKKVASHELLRRDAQGQHDNFTVLVSPLFADDSHKPGAAGLLAQMLPRSDFDGDHK</sequence>
<keyword evidence="3" id="KW-1185">Reference proteome</keyword>
<name>A0A4U0WAU1_9PEZI</name>
<gene>
    <name evidence="2" type="ORF">B0A55_11356</name>
</gene>
<dbReference type="AlphaFoldDB" id="A0A4U0WAU1"/>
<dbReference type="Proteomes" id="UP000309340">
    <property type="component" value="Unassembled WGS sequence"/>
</dbReference>
<evidence type="ECO:0000256" key="1">
    <source>
        <dbReference type="SAM" id="MobiDB-lite"/>
    </source>
</evidence>
<comment type="caution">
    <text evidence="2">The sequence shown here is derived from an EMBL/GenBank/DDBJ whole genome shotgun (WGS) entry which is preliminary data.</text>
</comment>